<evidence type="ECO:0000256" key="8">
    <source>
        <dbReference type="RuleBase" id="RU003881"/>
    </source>
</evidence>
<comment type="subunit">
    <text evidence="7">Homodimer.</text>
</comment>
<name>A0AAE3J479_9FIRM</name>
<reference evidence="10 11" key="1">
    <citation type="submission" date="2021-10" db="EMBL/GenBank/DDBJ databases">
        <title>Anaerobic single-cell dispensing facilitates the cultivation of human gut bacteria.</title>
        <authorList>
            <person name="Afrizal A."/>
        </authorList>
    </citation>
    <scope>NUCLEOTIDE SEQUENCE [LARGE SCALE GENOMIC DNA]</scope>
    <source>
        <strain evidence="10 11">CLA-AA-H277</strain>
    </source>
</reference>
<dbReference type="AlphaFoldDB" id="A0AAE3J479"/>
<dbReference type="EMBL" id="JAJEPR010000001">
    <property type="protein sequence ID" value="MCC2188216.1"/>
    <property type="molecule type" value="Genomic_DNA"/>
</dbReference>
<dbReference type="PANTHER" id="PTHR48105">
    <property type="entry name" value="THIOREDOXIN REDUCTASE 1-RELATED-RELATED"/>
    <property type="match status" value="1"/>
</dbReference>
<evidence type="ECO:0000256" key="7">
    <source>
        <dbReference type="RuleBase" id="RU003880"/>
    </source>
</evidence>
<keyword evidence="11" id="KW-1185">Reference proteome</keyword>
<dbReference type="Proteomes" id="UP001197875">
    <property type="component" value="Unassembled WGS sequence"/>
</dbReference>
<dbReference type="InterPro" id="IPR008255">
    <property type="entry name" value="Pyr_nucl-diS_OxRdtase_2_AS"/>
</dbReference>
<comment type="catalytic activity">
    <reaction evidence="7">
        <text>[thioredoxin]-dithiol + NADP(+) = [thioredoxin]-disulfide + NADPH + H(+)</text>
        <dbReference type="Rhea" id="RHEA:20345"/>
        <dbReference type="Rhea" id="RHEA-COMP:10698"/>
        <dbReference type="Rhea" id="RHEA-COMP:10700"/>
        <dbReference type="ChEBI" id="CHEBI:15378"/>
        <dbReference type="ChEBI" id="CHEBI:29950"/>
        <dbReference type="ChEBI" id="CHEBI:50058"/>
        <dbReference type="ChEBI" id="CHEBI:57783"/>
        <dbReference type="ChEBI" id="CHEBI:58349"/>
        <dbReference type="EC" id="1.8.1.9"/>
    </reaction>
</comment>
<dbReference type="RefSeq" id="WP_227613868.1">
    <property type="nucleotide sequence ID" value="NZ_JAJEPR010000001.1"/>
</dbReference>
<keyword evidence="5" id="KW-1015">Disulfide bond</keyword>
<evidence type="ECO:0000259" key="9">
    <source>
        <dbReference type="Pfam" id="PF07992"/>
    </source>
</evidence>
<dbReference type="GO" id="GO:0019430">
    <property type="term" value="P:removal of superoxide radicals"/>
    <property type="evidence" value="ECO:0007669"/>
    <property type="project" value="UniProtKB-UniRule"/>
</dbReference>
<comment type="cofactor">
    <cofactor evidence="8">
        <name>FAD</name>
        <dbReference type="ChEBI" id="CHEBI:57692"/>
    </cofactor>
    <text evidence="8">Binds 1 FAD per subunit.</text>
</comment>
<keyword evidence="4 7" id="KW-0560">Oxidoreductase</keyword>
<keyword evidence="2 7" id="KW-0285">Flavoprotein</keyword>
<keyword evidence="8" id="KW-0521">NADP</keyword>
<evidence type="ECO:0000313" key="10">
    <source>
        <dbReference type="EMBL" id="MCC2188216.1"/>
    </source>
</evidence>
<evidence type="ECO:0000313" key="11">
    <source>
        <dbReference type="Proteomes" id="UP001197875"/>
    </source>
</evidence>
<dbReference type="Pfam" id="PF07992">
    <property type="entry name" value="Pyr_redox_2"/>
    <property type="match status" value="1"/>
</dbReference>
<dbReference type="PRINTS" id="PR00469">
    <property type="entry name" value="PNDRDTASEII"/>
</dbReference>
<evidence type="ECO:0000256" key="2">
    <source>
        <dbReference type="ARBA" id="ARBA00022630"/>
    </source>
</evidence>
<dbReference type="Gene3D" id="3.50.50.60">
    <property type="entry name" value="FAD/NAD(P)-binding domain"/>
    <property type="match status" value="2"/>
</dbReference>
<keyword evidence="3 7" id="KW-0274">FAD</keyword>
<accession>A0AAE3J479</accession>
<evidence type="ECO:0000256" key="6">
    <source>
        <dbReference type="ARBA" id="ARBA00023284"/>
    </source>
</evidence>
<protein>
    <recommendedName>
        <fullName evidence="7">Thioredoxin reductase</fullName>
        <ecNumber evidence="7">1.8.1.9</ecNumber>
    </recommendedName>
</protein>
<evidence type="ECO:0000256" key="1">
    <source>
        <dbReference type="ARBA" id="ARBA00009333"/>
    </source>
</evidence>
<evidence type="ECO:0000256" key="4">
    <source>
        <dbReference type="ARBA" id="ARBA00023002"/>
    </source>
</evidence>
<evidence type="ECO:0000256" key="5">
    <source>
        <dbReference type="ARBA" id="ARBA00023157"/>
    </source>
</evidence>
<dbReference type="SUPFAM" id="SSF51905">
    <property type="entry name" value="FAD/NAD(P)-binding domain"/>
    <property type="match status" value="1"/>
</dbReference>
<dbReference type="InterPro" id="IPR050097">
    <property type="entry name" value="Ferredoxin-NADP_redctase_2"/>
</dbReference>
<feature type="domain" description="FAD/NAD(P)-binding" evidence="9">
    <location>
        <begin position="5"/>
        <end position="292"/>
    </location>
</feature>
<dbReference type="EC" id="1.8.1.9" evidence="7"/>
<dbReference type="PRINTS" id="PR00368">
    <property type="entry name" value="FADPNR"/>
</dbReference>
<dbReference type="InterPro" id="IPR023753">
    <property type="entry name" value="FAD/NAD-binding_dom"/>
</dbReference>
<evidence type="ECO:0000256" key="3">
    <source>
        <dbReference type="ARBA" id="ARBA00022827"/>
    </source>
</evidence>
<comment type="similarity">
    <text evidence="1 7">Belongs to the class-II pyridine nucleotide-disulfide oxidoreductase family.</text>
</comment>
<dbReference type="InterPro" id="IPR005982">
    <property type="entry name" value="Thioredox_Rdtase"/>
</dbReference>
<sequence length="307" mass="33688">MGKLYDCIIIGSGPAGLTAAIYAARACLSVLVLEKEFVSGGQVVNTYEVDNYPGYRGISGFDLGMKFREHAEKLDVEFVMETVERVDLEKEEKIIYTDQSEYHGRTVILAMGASHRKLEVRGEEDFSGMGVSYCATCDGAFFKGKTVAVVGGGDVAIEDAIFLSRGCEKVYLIHRRNQLRGAESLQRELFARPNIEVIWDSEVTRILGEDQVESVHLKNTENGEKKNLPVEGLFVAVGVVPCTTLIKGQVALDDFEYVKAREDCVTNIPGVFAAGDLRTKPMKQIVTAVADGANAVNSARNYLTKKE</sequence>
<dbReference type="PROSITE" id="PS00573">
    <property type="entry name" value="PYRIDINE_REDOX_2"/>
    <property type="match status" value="1"/>
</dbReference>
<gene>
    <name evidence="10" type="primary">trxB</name>
    <name evidence="10" type="ORF">LKD71_00020</name>
</gene>
<dbReference type="GO" id="GO:0005737">
    <property type="term" value="C:cytoplasm"/>
    <property type="evidence" value="ECO:0007669"/>
    <property type="project" value="InterPro"/>
</dbReference>
<organism evidence="10 11">
    <name type="scientific">Fusicatenibacter faecihominis</name>
    <dbReference type="NCBI Taxonomy" id="2881276"/>
    <lineage>
        <taxon>Bacteria</taxon>
        <taxon>Bacillati</taxon>
        <taxon>Bacillota</taxon>
        <taxon>Clostridia</taxon>
        <taxon>Lachnospirales</taxon>
        <taxon>Lachnospiraceae</taxon>
        <taxon>Fusicatenibacter</taxon>
    </lineage>
</organism>
<proteinExistence type="inferred from homology"/>
<dbReference type="InterPro" id="IPR036188">
    <property type="entry name" value="FAD/NAD-bd_sf"/>
</dbReference>
<dbReference type="GO" id="GO:0004791">
    <property type="term" value="F:thioredoxin-disulfide reductase (NADPH) activity"/>
    <property type="evidence" value="ECO:0007669"/>
    <property type="project" value="UniProtKB-UniRule"/>
</dbReference>
<keyword evidence="6 7" id="KW-0676">Redox-active center</keyword>
<comment type="caution">
    <text evidence="10">The sequence shown here is derived from an EMBL/GenBank/DDBJ whole genome shotgun (WGS) entry which is preliminary data.</text>
</comment>
<dbReference type="NCBIfam" id="TIGR01292">
    <property type="entry name" value="TRX_reduct"/>
    <property type="match status" value="1"/>
</dbReference>